<dbReference type="Proteomes" id="UP000063699">
    <property type="component" value="Chromosome"/>
</dbReference>
<keyword evidence="2" id="KW-1185">Reference proteome</keyword>
<proteinExistence type="predicted"/>
<evidence type="ECO:0000313" key="1">
    <source>
        <dbReference type="EMBL" id="ALG06199.1"/>
    </source>
</evidence>
<gene>
    <name evidence="1" type="ORF">AOZ06_04000</name>
</gene>
<organism evidence="1 2">
    <name type="scientific">Kibdelosporangium phytohabitans</name>
    <dbReference type="NCBI Taxonomy" id="860235"/>
    <lineage>
        <taxon>Bacteria</taxon>
        <taxon>Bacillati</taxon>
        <taxon>Actinomycetota</taxon>
        <taxon>Actinomycetes</taxon>
        <taxon>Pseudonocardiales</taxon>
        <taxon>Pseudonocardiaceae</taxon>
        <taxon>Kibdelosporangium</taxon>
    </lineage>
</organism>
<evidence type="ECO:0000313" key="2">
    <source>
        <dbReference type="Proteomes" id="UP000063699"/>
    </source>
</evidence>
<dbReference type="EMBL" id="CP012752">
    <property type="protein sequence ID" value="ALG06199.1"/>
    <property type="molecule type" value="Genomic_DNA"/>
</dbReference>
<protein>
    <submittedName>
        <fullName evidence="1">Uncharacterized protein</fullName>
    </submittedName>
</protein>
<dbReference type="AlphaFoldDB" id="A0A0N7F2L9"/>
<sequence>MLHGIVKRVRDILGQFVVLDPSKLYEFLIVFHMRIAGNDAARGVDHRAACRWVDALAQHPVGGDGQAGFLEGFTDGCFAGWFAGFDLAGWELP</sequence>
<name>A0A0N7F2L9_9PSEU</name>
<dbReference type="KEGG" id="kphy:AOZ06_04000"/>
<reference evidence="1 2" key="1">
    <citation type="submission" date="2015-07" db="EMBL/GenBank/DDBJ databases">
        <title>Genome sequencing of Kibdelosporangium phytohabitans.</title>
        <authorList>
            <person name="Qin S."/>
            <person name="Xing K."/>
        </authorList>
    </citation>
    <scope>NUCLEOTIDE SEQUENCE [LARGE SCALE GENOMIC DNA]</scope>
    <source>
        <strain evidence="1 2">KLBMP1111</strain>
    </source>
</reference>
<accession>A0A0N7F2L9</accession>